<evidence type="ECO:0000313" key="3">
    <source>
        <dbReference type="Proteomes" id="UP000027120"/>
    </source>
</evidence>
<name>A0A067D641_CITSI</name>
<dbReference type="Pfam" id="PF03101">
    <property type="entry name" value="FAR1"/>
    <property type="match status" value="1"/>
</dbReference>
<dbReference type="Proteomes" id="UP000027120">
    <property type="component" value="Unassembled WGS sequence"/>
</dbReference>
<sequence>EFGSEEEVEICFREYARTKGFGIRKHNKRRNVQGKITHIAWVCSREGFRYRKHLENKRRIREARPMTRTSHRRVTEPDLVAASSLQQVGVKPPQIHKFMVHRSGGYDKVGYSMKDVQNRLDSKRQ</sequence>
<feature type="non-terminal residue" evidence="2">
    <location>
        <position position="1"/>
    </location>
</feature>
<keyword evidence="3" id="KW-1185">Reference proteome</keyword>
<dbReference type="AlphaFoldDB" id="A0A067D641"/>
<gene>
    <name evidence="2" type="ORF">CISIN_1g047657mg</name>
</gene>
<dbReference type="PANTHER" id="PTHR47718">
    <property type="entry name" value="OS01G0519700 PROTEIN"/>
    <property type="match status" value="1"/>
</dbReference>
<dbReference type="InterPro" id="IPR004330">
    <property type="entry name" value="FAR1_DNA_bnd_dom"/>
</dbReference>
<evidence type="ECO:0000313" key="2">
    <source>
        <dbReference type="EMBL" id="KDO38459.1"/>
    </source>
</evidence>
<evidence type="ECO:0000259" key="1">
    <source>
        <dbReference type="Pfam" id="PF03101"/>
    </source>
</evidence>
<feature type="domain" description="FAR1" evidence="1">
    <location>
        <begin position="12"/>
        <end position="69"/>
    </location>
</feature>
<protein>
    <recommendedName>
        <fullName evidence="1">FAR1 domain-containing protein</fullName>
    </recommendedName>
</protein>
<proteinExistence type="predicted"/>
<dbReference type="STRING" id="2711.A0A067D641"/>
<reference evidence="2 3" key="1">
    <citation type="submission" date="2014-04" db="EMBL/GenBank/DDBJ databases">
        <authorList>
            <consortium name="International Citrus Genome Consortium"/>
            <person name="Gmitter F."/>
            <person name="Chen C."/>
            <person name="Farmerie W."/>
            <person name="Harkins T."/>
            <person name="Desany B."/>
            <person name="Mohiuddin M."/>
            <person name="Kodira C."/>
            <person name="Borodovsky M."/>
            <person name="Lomsadze A."/>
            <person name="Burns P."/>
            <person name="Jenkins J."/>
            <person name="Prochnik S."/>
            <person name="Shu S."/>
            <person name="Chapman J."/>
            <person name="Pitluck S."/>
            <person name="Schmutz J."/>
            <person name="Rokhsar D."/>
        </authorList>
    </citation>
    <scope>NUCLEOTIDE SEQUENCE</scope>
</reference>
<organism evidence="2 3">
    <name type="scientific">Citrus sinensis</name>
    <name type="common">Sweet orange</name>
    <name type="synonym">Citrus aurantium var. sinensis</name>
    <dbReference type="NCBI Taxonomy" id="2711"/>
    <lineage>
        <taxon>Eukaryota</taxon>
        <taxon>Viridiplantae</taxon>
        <taxon>Streptophyta</taxon>
        <taxon>Embryophyta</taxon>
        <taxon>Tracheophyta</taxon>
        <taxon>Spermatophyta</taxon>
        <taxon>Magnoliopsida</taxon>
        <taxon>eudicotyledons</taxon>
        <taxon>Gunneridae</taxon>
        <taxon>Pentapetalae</taxon>
        <taxon>rosids</taxon>
        <taxon>malvids</taxon>
        <taxon>Sapindales</taxon>
        <taxon>Rutaceae</taxon>
        <taxon>Aurantioideae</taxon>
        <taxon>Citrus</taxon>
    </lineage>
</organism>
<dbReference type="EMBL" id="KK788029">
    <property type="protein sequence ID" value="KDO38459.1"/>
    <property type="molecule type" value="Genomic_DNA"/>
</dbReference>
<accession>A0A067D641</accession>